<accession>A0AAD4EE50</accession>
<comment type="caution">
    <text evidence="2">The sequence shown here is derived from an EMBL/GenBank/DDBJ whole genome shotgun (WGS) entry which is preliminary data.</text>
</comment>
<keyword evidence="1" id="KW-0732">Signal</keyword>
<feature type="signal peptide" evidence="1">
    <location>
        <begin position="1"/>
        <end position="15"/>
    </location>
</feature>
<sequence>MVSVMICWMPSMTVPVIVFTGAAVAYSKGAAAEGRSWYSHSNACLARCNHGDCAFLTLPISHHMTRTGCSRAQSEDVDDISSADNLWNDKVIQISSSAAASATVSRLLY</sequence>
<protein>
    <recommendedName>
        <fullName evidence="4">Secreted protein</fullName>
    </recommendedName>
</protein>
<name>A0AAD4EE50_9AGAM</name>
<reference evidence="2" key="1">
    <citation type="journal article" date="2020" name="New Phytol.">
        <title>Comparative genomics reveals dynamic genome evolution in host specialist ectomycorrhizal fungi.</title>
        <authorList>
            <person name="Lofgren L.A."/>
            <person name="Nguyen N.H."/>
            <person name="Vilgalys R."/>
            <person name="Ruytinx J."/>
            <person name="Liao H.L."/>
            <person name="Branco S."/>
            <person name="Kuo A."/>
            <person name="LaButti K."/>
            <person name="Lipzen A."/>
            <person name="Andreopoulos W."/>
            <person name="Pangilinan J."/>
            <person name="Riley R."/>
            <person name="Hundley H."/>
            <person name="Na H."/>
            <person name="Barry K."/>
            <person name="Grigoriev I.V."/>
            <person name="Stajich J.E."/>
            <person name="Kennedy P.G."/>
        </authorList>
    </citation>
    <scope>NUCLEOTIDE SEQUENCE</scope>
    <source>
        <strain evidence="2">FC203</strain>
    </source>
</reference>
<gene>
    <name evidence="2" type="ORF">F5891DRAFT_1018219</name>
</gene>
<dbReference type="AlphaFoldDB" id="A0AAD4EE50"/>
<evidence type="ECO:0000313" key="3">
    <source>
        <dbReference type="Proteomes" id="UP001195769"/>
    </source>
</evidence>
<evidence type="ECO:0000313" key="2">
    <source>
        <dbReference type="EMBL" id="KAG1903258.1"/>
    </source>
</evidence>
<dbReference type="GeneID" id="64655328"/>
<evidence type="ECO:0008006" key="4">
    <source>
        <dbReference type="Google" id="ProtNLM"/>
    </source>
</evidence>
<keyword evidence="3" id="KW-1185">Reference proteome</keyword>
<dbReference type="RefSeq" id="XP_041228833.1">
    <property type="nucleotide sequence ID" value="XM_041361030.1"/>
</dbReference>
<proteinExistence type="predicted"/>
<feature type="chain" id="PRO_5042137949" description="Secreted protein" evidence="1">
    <location>
        <begin position="16"/>
        <end position="109"/>
    </location>
</feature>
<dbReference type="Proteomes" id="UP001195769">
    <property type="component" value="Unassembled WGS sequence"/>
</dbReference>
<dbReference type="EMBL" id="JABBWK010000013">
    <property type="protein sequence ID" value="KAG1903258.1"/>
    <property type="molecule type" value="Genomic_DNA"/>
</dbReference>
<evidence type="ECO:0000256" key="1">
    <source>
        <dbReference type="SAM" id="SignalP"/>
    </source>
</evidence>
<organism evidence="2 3">
    <name type="scientific">Suillus fuscotomentosus</name>
    <dbReference type="NCBI Taxonomy" id="1912939"/>
    <lineage>
        <taxon>Eukaryota</taxon>
        <taxon>Fungi</taxon>
        <taxon>Dikarya</taxon>
        <taxon>Basidiomycota</taxon>
        <taxon>Agaricomycotina</taxon>
        <taxon>Agaricomycetes</taxon>
        <taxon>Agaricomycetidae</taxon>
        <taxon>Boletales</taxon>
        <taxon>Suillineae</taxon>
        <taxon>Suillaceae</taxon>
        <taxon>Suillus</taxon>
    </lineage>
</organism>